<feature type="compositionally biased region" description="Polar residues" evidence="1">
    <location>
        <begin position="247"/>
        <end position="257"/>
    </location>
</feature>
<dbReference type="AlphaFoldDB" id="A0A7S1LQ49"/>
<feature type="compositionally biased region" description="Basic and acidic residues" evidence="1">
    <location>
        <begin position="272"/>
        <end position="281"/>
    </location>
</feature>
<feature type="compositionally biased region" description="Basic and acidic residues" evidence="1">
    <location>
        <begin position="202"/>
        <end position="239"/>
    </location>
</feature>
<feature type="compositionally biased region" description="Low complexity" evidence="1">
    <location>
        <begin position="110"/>
        <end position="124"/>
    </location>
</feature>
<evidence type="ECO:0008006" key="3">
    <source>
        <dbReference type="Google" id="ProtNLM"/>
    </source>
</evidence>
<accession>A0A7S1LQ49</accession>
<protein>
    <recommendedName>
        <fullName evidence="3">rRNA-processing protein FYV7</fullName>
    </recommendedName>
</protein>
<feature type="compositionally biased region" description="Basic and acidic residues" evidence="1">
    <location>
        <begin position="127"/>
        <end position="139"/>
    </location>
</feature>
<gene>
    <name evidence="2" type="ORF">ACAT0790_LOCUS12190</name>
</gene>
<organism evidence="2">
    <name type="scientific">Alexandrium catenella</name>
    <name type="common">Red tide dinoflagellate</name>
    <name type="synonym">Gonyaulax catenella</name>
    <dbReference type="NCBI Taxonomy" id="2925"/>
    <lineage>
        <taxon>Eukaryota</taxon>
        <taxon>Sar</taxon>
        <taxon>Alveolata</taxon>
        <taxon>Dinophyceae</taxon>
        <taxon>Gonyaulacales</taxon>
        <taxon>Pyrocystaceae</taxon>
        <taxon>Alexandrium</taxon>
    </lineage>
</organism>
<feature type="region of interest" description="Disordered" evidence="1">
    <location>
        <begin position="1"/>
        <end position="33"/>
    </location>
</feature>
<reference evidence="2" key="1">
    <citation type="submission" date="2021-01" db="EMBL/GenBank/DDBJ databases">
        <authorList>
            <person name="Corre E."/>
            <person name="Pelletier E."/>
            <person name="Niang G."/>
            <person name="Scheremetjew M."/>
            <person name="Finn R."/>
            <person name="Kale V."/>
            <person name="Holt S."/>
            <person name="Cochrane G."/>
            <person name="Meng A."/>
            <person name="Brown T."/>
            <person name="Cohen L."/>
        </authorList>
    </citation>
    <scope>NUCLEOTIDE SEQUENCE</scope>
    <source>
        <strain evidence="2">OF101</strain>
    </source>
</reference>
<feature type="compositionally biased region" description="Low complexity" evidence="1">
    <location>
        <begin position="156"/>
        <end position="167"/>
    </location>
</feature>
<proteinExistence type="predicted"/>
<feature type="region of interest" description="Disordered" evidence="1">
    <location>
        <begin position="47"/>
        <end position="281"/>
    </location>
</feature>
<name>A0A7S1LQ49_ALECA</name>
<dbReference type="EMBL" id="HBGE01020262">
    <property type="protein sequence ID" value="CAD9110561.1"/>
    <property type="molecule type" value="Transcribed_RNA"/>
</dbReference>
<sequence>MPAAGGRPAGRRHAAPYNSWVTHHRQQKYYKKQHTLSKFQRLKRFETQEEASAGDSSLQRALENPEAYEAEYQKRLDLSFGGSLASPAGAGGPPPEPREKRKKKKRQAKGGDATAEGPAPGAAAKAKKGERAKAAKDAEVEAAQPARGSKRKAKKAPAAAAADAAADAGREEAAGQPWKRQRVSKEARGKTGKPHTLSAGRYSKELRAYQEEQDAKERERQRRQDEISERNRARREYNRNRALKGQLQGQRTRSGQPRMQDRLEALTAKLLSEADGRGKGK</sequence>
<evidence type="ECO:0000256" key="1">
    <source>
        <dbReference type="SAM" id="MobiDB-lite"/>
    </source>
</evidence>
<evidence type="ECO:0000313" key="2">
    <source>
        <dbReference type="EMBL" id="CAD9110561.1"/>
    </source>
</evidence>
<feature type="compositionally biased region" description="Basic residues" evidence="1">
    <location>
        <begin position="22"/>
        <end position="33"/>
    </location>
</feature>